<feature type="region of interest" description="Disordered" evidence="1">
    <location>
        <begin position="515"/>
        <end position="542"/>
    </location>
</feature>
<protein>
    <submittedName>
        <fullName evidence="2">Uncharacterized protein</fullName>
    </submittedName>
</protein>
<feature type="region of interest" description="Disordered" evidence="1">
    <location>
        <begin position="391"/>
        <end position="424"/>
    </location>
</feature>
<feature type="region of interest" description="Disordered" evidence="1">
    <location>
        <begin position="161"/>
        <end position="338"/>
    </location>
</feature>
<evidence type="ECO:0000313" key="2">
    <source>
        <dbReference type="EMBL" id="CDZ98051.1"/>
    </source>
</evidence>
<accession>A0A0F7SGN3</accession>
<feature type="compositionally biased region" description="Low complexity" evidence="1">
    <location>
        <begin position="322"/>
        <end position="336"/>
    </location>
</feature>
<sequence>MFLPPPPPLPSALVSTLLSYLVPTPNPPIPPDLMSIDLLQRHQFLPPPLDEPIAHFTPMSSNTKQGAEILQMTGDLVEEVGRLMGGGEHPVLTASYKLPDSQTLQARILLYATHSNQPSLEIRFVYESVERGWRFHELRNISNAPPGDQVGWVVDLDQAASSRGQLATSEQGDQDDGVEDDGDGDEEGADDFWGGYDSPKQDDSFPTSPEGTANGSLPGELERKQSSASLDDYWTRYDGVEDGLAPTAPPTPHTHDQPEDPAQSIDTNLFSLNSSPSTDSCAVAKPSDSVTHRRTSSTEEDRVIYGTGGETPIGWTPVHGMTPATEFEPAPPTSATQGWYARGAKRASYGFPSYTEEEGTYPKFPAPPFKGLTPASETFELPNVDHTYEADSPEAEEDAKVSGSTVPSDPPPFIGRPPSSKMQVSPDRSLSLLISSSVTTNALQTQALRSSLQSILQMHVLSTRNELTATQAAEEFAQIARQVVLEASTSSGNSAGQEKEKGIFQGFAGWVGKQLGGGDGVDSDENTPVDRKLGESGSKLFH</sequence>
<feature type="compositionally biased region" description="Polar residues" evidence="1">
    <location>
        <begin position="204"/>
        <end position="215"/>
    </location>
</feature>
<dbReference type="EMBL" id="LN483273">
    <property type="protein sequence ID" value="CDZ98051.1"/>
    <property type="molecule type" value="Genomic_DNA"/>
</dbReference>
<feature type="compositionally biased region" description="Polar residues" evidence="1">
    <location>
        <begin position="264"/>
        <end position="280"/>
    </location>
</feature>
<feature type="compositionally biased region" description="Polar residues" evidence="1">
    <location>
        <begin position="161"/>
        <end position="171"/>
    </location>
</feature>
<reference evidence="2" key="1">
    <citation type="submission" date="2014-08" db="EMBL/GenBank/DDBJ databases">
        <authorList>
            <person name="Sharma Rahul"/>
            <person name="Thines Marco"/>
        </authorList>
    </citation>
    <scope>NUCLEOTIDE SEQUENCE</scope>
</reference>
<proteinExistence type="predicted"/>
<organism evidence="2">
    <name type="scientific">Phaffia rhodozyma</name>
    <name type="common">Yeast</name>
    <name type="synonym">Xanthophyllomyces dendrorhous</name>
    <dbReference type="NCBI Taxonomy" id="264483"/>
    <lineage>
        <taxon>Eukaryota</taxon>
        <taxon>Fungi</taxon>
        <taxon>Dikarya</taxon>
        <taxon>Basidiomycota</taxon>
        <taxon>Agaricomycotina</taxon>
        <taxon>Tremellomycetes</taxon>
        <taxon>Cystofilobasidiales</taxon>
        <taxon>Mrakiaceae</taxon>
        <taxon>Phaffia</taxon>
    </lineage>
</organism>
<evidence type="ECO:0000256" key="1">
    <source>
        <dbReference type="SAM" id="MobiDB-lite"/>
    </source>
</evidence>
<dbReference type="AlphaFoldDB" id="A0A0F7SGN3"/>
<feature type="compositionally biased region" description="Acidic residues" evidence="1">
    <location>
        <begin position="172"/>
        <end position="190"/>
    </location>
</feature>
<name>A0A0F7SGN3_PHARH</name>